<dbReference type="Proteomes" id="UP000036938">
    <property type="component" value="Unassembled WGS sequence"/>
</dbReference>
<evidence type="ECO:0000256" key="1">
    <source>
        <dbReference type="SAM" id="SignalP"/>
    </source>
</evidence>
<keyword evidence="1" id="KW-0732">Signal</keyword>
<accession>A0A0L1JTM1</accession>
<evidence type="ECO:0000313" key="3">
    <source>
        <dbReference type="Proteomes" id="UP000036938"/>
    </source>
</evidence>
<dbReference type="Pfam" id="PF16868">
    <property type="entry name" value="NMT1_3"/>
    <property type="match status" value="1"/>
</dbReference>
<dbReference type="PANTHER" id="PTHR42941:SF1">
    <property type="entry name" value="SLL1037 PROTEIN"/>
    <property type="match status" value="1"/>
</dbReference>
<sequence length="347" mass="36111">MKNTLIAGAIAALLAATAQAQTVLTAETASPNTAPGVSVISLSEVASKAGIADIQVATGQTLTNSVQNVAEGKTDIAAAPFILPFLLARAVGPYGKLTKEEGAELVSNLAVLYTYRISVQGLYAFDSSGVKGWDDLEGRTIYNGPPRGAALTNARLLIKLNTGMDEGDGYDGVQVTWGQAVKTITDGSADAFVLPMAFPDGRITAALASGDMTIWSVPKATYDSEAFQNVGKLPGTVPVTLPIADMGYAEGTVTIVSEDDMFRGPGTVGGEVVNKSMDFDMAKALTAAFIAGLDDVYRAKAPFMPNAWHGETDIAFTDMCGANPVKYHPGAVAAWEEAGYTIPDCAK</sequence>
<reference evidence="2 3" key="1">
    <citation type="journal article" date="2015" name="Int. J. Syst. Evol. Microbiol.">
        <title>Aestuariivita atlantica sp. nov., isolated from deep sea sediment of the Atlantic Ocean.</title>
        <authorList>
            <person name="Li G."/>
            <person name="Lai Q."/>
            <person name="Du Y."/>
            <person name="Liu X."/>
            <person name="Sun F."/>
            <person name="Shao Z."/>
        </authorList>
    </citation>
    <scope>NUCLEOTIDE SEQUENCE [LARGE SCALE GENOMIC DNA]</scope>
    <source>
        <strain evidence="2 3">22II-S11-z3</strain>
    </source>
</reference>
<feature type="chain" id="PRO_5005554276" evidence="1">
    <location>
        <begin position="21"/>
        <end position="347"/>
    </location>
</feature>
<dbReference type="Gene3D" id="3.40.190.10">
    <property type="entry name" value="Periplasmic binding protein-like II"/>
    <property type="match status" value="2"/>
</dbReference>
<protein>
    <submittedName>
        <fullName evidence="2">C4-dicarboxylate ABC transporter substrate-binding protein</fullName>
    </submittedName>
</protein>
<proteinExistence type="predicted"/>
<dbReference type="PANTHER" id="PTHR42941">
    <property type="entry name" value="SLL1037 PROTEIN"/>
    <property type="match status" value="1"/>
</dbReference>
<dbReference type="EMBL" id="AQQZ01000001">
    <property type="protein sequence ID" value="KNG95111.1"/>
    <property type="molecule type" value="Genomic_DNA"/>
</dbReference>
<dbReference type="RefSeq" id="WP_050528825.1">
    <property type="nucleotide sequence ID" value="NZ_AQQZ01000001.1"/>
</dbReference>
<name>A0A0L1JTM1_9RHOB</name>
<comment type="caution">
    <text evidence="2">The sequence shown here is derived from an EMBL/GenBank/DDBJ whole genome shotgun (WGS) entry which is preliminary data.</text>
</comment>
<organism evidence="2 3">
    <name type="scientific">Pseudaestuariivita atlantica</name>
    <dbReference type="NCBI Taxonomy" id="1317121"/>
    <lineage>
        <taxon>Bacteria</taxon>
        <taxon>Pseudomonadati</taxon>
        <taxon>Pseudomonadota</taxon>
        <taxon>Alphaproteobacteria</taxon>
        <taxon>Rhodobacterales</taxon>
        <taxon>Paracoccaceae</taxon>
        <taxon>Pseudaestuariivita</taxon>
    </lineage>
</organism>
<dbReference type="STRING" id="1317121.ATO11_00180"/>
<dbReference type="SUPFAM" id="SSF53850">
    <property type="entry name" value="Periplasmic binding protein-like II"/>
    <property type="match status" value="1"/>
</dbReference>
<dbReference type="InterPro" id="IPR011852">
    <property type="entry name" value="TRAP_TAXI"/>
</dbReference>
<dbReference type="PATRIC" id="fig|1317121.7.peg.38"/>
<gene>
    <name evidence="2" type="ORF">ATO11_00180</name>
</gene>
<feature type="signal peptide" evidence="1">
    <location>
        <begin position="1"/>
        <end position="20"/>
    </location>
</feature>
<keyword evidence="3" id="KW-1185">Reference proteome</keyword>
<dbReference type="AlphaFoldDB" id="A0A0L1JTM1"/>
<evidence type="ECO:0000313" key="2">
    <source>
        <dbReference type="EMBL" id="KNG95111.1"/>
    </source>
</evidence>